<feature type="compositionally biased region" description="Acidic residues" evidence="1">
    <location>
        <begin position="242"/>
        <end position="260"/>
    </location>
</feature>
<accession>A0A8R1ICJ4</accession>
<dbReference type="AlphaFoldDB" id="A0A8R1ICJ4"/>
<name>A0A8R1ICJ4_CAEJA</name>
<reference evidence="3" key="1">
    <citation type="submission" date="2010-08" db="EMBL/GenBank/DDBJ databases">
        <authorList>
            <consortium name="Caenorhabditis japonica Sequencing Consortium"/>
            <person name="Wilson R.K."/>
        </authorList>
    </citation>
    <scope>NUCLEOTIDE SEQUENCE [LARGE SCALE GENOMIC DNA]</scope>
    <source>
        <strain evidence="3">DF5081</strain>
    </source>
</reference>
<feature type="compositionally biased region" description="Polar residues" evidence="1">
    <location>
        <begin position="204"/>
        <end position="218"/>
    </location>
</feature>
<dbReference type="EnsemblMetazoa" id="CJA27259b.1">
    <property type="protein sequence ID" value="CJA27259b.1"/>
    <property type="gene ID" value="WBGene00182831"/>
</dbReference>
<reference evidence="2" key="2">
    <citation type="submission" date="2022-06" db="UniProtKB">
        <authorList>
            <consortium name="EnsemblMetazoa"/>
        </authorList>
    </citation>
    <scope>IDENTIFICATION</scope>
    <source>
        <strain evidence="2">DF5081</strain>
    </source>
</reference>
<feature type="region of interest" description="Disordered" evidence="1">
    <location>
        <begin position="140"/>
        <end position="219"/>
    </location>
</feature>
<evidence type="ECO:0000313" key="2">
    <source>
        <dbReference type="EnsemblMetazoa" id="CJA27259b.1"/>
    </source>
</evidence>
<feature type="region of interest" description="Disordered" evidence="1">
    <location>
        <begin position="242"/>
        <end position="261"/>
    </location>
</feature>
<organism evidence="2 3">
    <name type="scientific">Caenorhabditis japonica</name>
    <dbReference type="NCBI Taxonomy" id="281687"/>
    <lineage>
        <taxon>Eukaryota</taxon>
        <taxon>Metazoa</taxon>
        <taxon>Ecdysozoa</taxon>
        <taxon>Nematoda</taxon>
        <taxon>Chromadorea</taxon>
        <taxon>Rhabditida</taxon>
        <taxon>Rhabditina</taxon>
        <taxon>Rhabditomorpha</taxon>
        <taxon>Rhabditoidea</taxon>
        <taxon>Rhabditidae</taxon>
        <taxon>Peloderinae</taxon>
        <taxon>Caenorhabditis</taxon>
    </lineage>
</organism>
<proteinExistence type="predicted"/>
<evidence type="ECO:0008006" key="4">
    <source>
        <dbReference type="Google" id="ProtNLM"/>
    </source>
</evidence>
<sequence length="384" mass="42539">MRLGANPMRRPLGNSPPPIVNVAAPTASIIRQVSASFITAQIPIRANGIPRHPLIDTGSNITVTSEDSMDMFCSAPLKQPNSSSAIGLSGNPLPKFVFDYAKACFLIGEAILPMGNQYESSSSPGNQTAHPEERIAYPAHDDRSTSTSLLPRTPSAPPKQPSTTIQRHEQNTIHRQTNQTISLSSPMSSPSRKKRPKSPDLPTTKKNPTISSQMSTYDVETPAQRLISKWENDYDIEFDVCDQEEEDPPPPPEEEPEETYAPESDFAVPTIIHGVQIEILGKVNTNGRAKDTTARSSRSRPRTRGNDTSHTVCNLRPTRAPPILSRFITCSPTDRSQQPTGPTTRPRLSTIYTGNHIRQLTRHRKIICRKFPGRLIHRKTLKQH</sequence>
<keyword evidence="3" id="KW-1185">Reference proteome</keyword>
<evidence type="ECO:0000256" key="1">
    <source>
        <dbReference type="SAM" id="MobiDB-lite"/>
    </source>
</evidence>
<feature type="region of interest" description="Disordered" evidence="1">
    <location>
        <begin position="284"/>
        <end position="317"/>
    </location>
</feature>
<dbReference type="Proteomes" id="UP000005237">
    <property type="component" value="Unassembled WGS sequence"/>
</dbReference>
<protein>
    <recommendedName>
        <fullName evidence="4">Peptidase A2 domain-containing protein</fullName>
    </recommendedName>
</protein>
<evidence type="ECO:0000313" key="3">
    <source>
        <dbReference type="Proteomes" id="UP000005237"/>
    </source>
</evidence>